<reference evidence="2" key="1">
    <citation type="submission" date="2023-07" db="EMBL/GenBank/DDBJ databases">
        <title>draft genome sequence of fig (Ficus carica).</title>
        <authorList>
            <person name="Takahashi T."/>
            <person name="Nishimura K."/>
        </authorList>
    </citation>
    <scope>NUCLEOTIDE SEQUENCE</scope>
</reference>
<proteinExistence type="predicted"/>
<feature type="compositionally biased region" description="Polar residues" evidence="1">
    <location>
        <begin position="1"/>
        <end position="14"/>
    </location>
</feature>
<dbReference type="AlphaFoldDB" id="A0AA88DUG9"/>
<accession>A0AA88DUG9</accession>
<evidence type="ECO:0000313" key="3">
    <source>
        <dbReference type="Proteomes" id="UP001187192"/>
    </source>
</evidence>
<sequence length="106" mass="10907">MFSEYPSTEQTVMSPQPKPSTRLAGAPSTPTLVPRPCSASSPGCGIGHINAPSAADAAHLLLSHVRSPPTANYSNGHCCPFADDVRNTLPLAVLGLGTRGTGLLDQ</sequence>
<dbReference type="EMBL" id="BTGU01000118">
    <property type="protein sequence ID" value="GMN61839.1"/>
    <property type="molecule type" value="Genomic_DNA"/>
</dbReference>
<comment type="caution">
    <text evidence="2">The sequence shown here is derived from an EMBL/GenBank/DDBJ whole genome shotgun (WGS) entry which is preliminary data.</text>
</comment>
<keyword evidence="3" id="KW-1185">Reference proteome</keyword>
<evidence type="ECO:0000256" key="1">
    <source>
        <dbReference type="SAM" id="MobiDB-lite"/>
    </source>
</evidence>
<evidence type="ECO:0000313" key="2">
    <source>
        <dbReference type="EMBL" id="GMN61839.1"/>
    </source>
</evidence>
<feature type="region of interest" description="Disordered" evidence="1">
    <location>
        <begin position="1"/>
        <end position="37"/>
    </location>
</feature>
<protein>
    <submittedName>
        <fullName evidence="2">Uncharacterized protein</fullName>
    </submittedName>
</protein>
<dbReference type="Proteomes" id="UP001187192">
    <property type="component" value="Unassembled WGS sequence"/>
</dbReference>
<gene>
    <name evidence="2" type="ORF">TIFTF001_030922</name>
</gene>
<organism evidence="2 3">
    <name type="scientific">Ficus carica</name>
    <name type="common">Common fig</name>
    <dbReference type="NCBI Taxonomy" id="3494"/>
    <lineage>
        <taxon>Eukaryota</taxon>
        <taxon>Viridiplantae</taxon>
        <taxon>Streptophyta</taxon>
        <taxon>Embryophyta</taxon>
        <taxon>Tracheophyta</taxon>
        <taxon>Spermatophyta</taxon>
        <taxon>Magnoliopsida</taxon>
        <taxon>eudicotyledons</taxon>
        <taxon>Gunneridae</taxon>
        <taxon>Pentapetalae</taxon>
        <taxon>rosids</taxon>
        <taxon>fabids</taxon>
        <taxon>Rosales</taxon>
        <taxon>Moraceae</taxon>
        <taxon>Ficeae</taxon>
        <taxon>Ficus</taxon>
    </lineage>
</organism>
<name>A0AA88DUG9_FICCA</name>